<dbReference type="PANTHER" id="PTHR38454:SF1">
    <property type="entry name" value="INTEGRAL MEMBRANE PROTEIN"/>
    <property type="match status" value="1"/>
</dbReference>
<feature type="transmembrane region" description="Helical" evidence="1">
    <location>
        <begin position="350"/>
        <end position="368"/>
    </location>
</feature>
<evidence type="ECO:0000256" key="1">
    <source>
        <dbReference type="SAM" id="Phobius"/>
    </source>
</evidence>
<feature type="transmembrane region" description="Helical" evidence="1">
    <location>
        <begin position="461"/>
        <end position="483"/>
    </location>
</feature>
<reference evidence="2" key="1">
    <citation type="journal article" date="2020" name="mSystems">
        <title>Genome- and Community-Level Interaction Insights into Carbon Utilization and Element Cycling Functions of Hydrothermarchaeota in Hydrothermal Sediment.</title>
        <authorList>
            <person name="Zhou Z."/>
            <person name="Liu Y."/>
            <person name="Xu W."/>
            <person name="Pan J."/>
            <person name="Luo Z.H."/>
            <person name="Li M."/>
        </authorList>
    </citation>
    <scope>NUCLEOTIDE SEQUENCE [LARGE SCALE GENOMIC DNA]</scope>
    <source>
        <strain evidence="2">SpSt-488</strain>
    </source>
</reference>
<feature type="transmembrane region" description="Helical" evidence="1">
    <location>
        <begin position="388"/>
        <end position="410"/>
    </location>
</feature>
<feature type="transmembrane region" description="Helical" evidence="1">
    <location>
        <begin position="744"/>
        <end position="765"/>
    </location>
</feature>
<feature type="transmembrane region" description="Helical" evidence="1">
    <location>
        <begin position="141"/>
        <end position="159"/>
    </location>
</feature>
<keyword evidence="1" id="KW-1133">Transmembrane helix</keyword>
<protein>
    <recommendedName>
        <fullName evidence="3">YfhO family protein</fullName>
    </recommendedName>
</protein>
<dbReference type="InterPro" id="IPR018580">
    <property type="entry name" value="Uncharacterised_YfhO"/>
</dbReference>
<name>A0A7C4CBV7_UNCW3</name>
<feature type="transmembrane region" description="Helical" evidence="1">
    <location>
        <begin position="112"/>
        <end position="134"/>
    </location>
</feature>
<comment type="caution">
    <text evidence="2">The sequence shown here is derived from an EMBL/GenBank/DDBJ whole genome shotgun (WGS) entry which is preliminary data.</text>
</comment>
<gene>
    <name evidence="2" type="ORF">ENS41_03340</name>
</gene>
<keyword evidence="1" id="KW-0812">Transmembrane</keyword>
<sequence length="775" mass="86562">MSRRTRSRPTVPVEAGRPLRLEKALPFLLLVSAVCLFFWEIITGRGFLWEDILYQYYPFTFHLLRSLKSFSLPLWNPYMFGGMPFLADIQTQVFYPLNWLFVPFFTPDQRHVFWLVEFKCILHIFVGAISFYLLMRDQGHSSWSGLIAALSFAFGGFMVGHLIHLTIVSTFAWFPLVLLFFLRALRHGTMSAAAGGAVALGFANLAGHPQMSLHMVYALGLLFFVYIATNWPRERAAFLRRHVPLFLLMVVGGFALSAAAYIPACRLSGHTVRELLTYAESAEISLSPMAAITLFVPKFFGSVTGAGTDSVQYWGGPMAHFYWETALYLGIVPLLLAFYGAFASRSRMRWPFLVLAGAAILLALGRHTPLYRLAFDFLPGMDRFRIPARFVGLFGIAVAFLAGLGADALFNYEPRRPRSASFTRFLLVILASGGVFFALLASGGLNRLMPQLQNGRLYANALRQTGVSLAILVIAVLLIWIGFRRRLPASAAARVAAPLLVLLTFIDLFVFGHSFAVGTVAPEHFYPRNTIVSRLEAEKAAGPFRMNARRDNYMLLQRNEGLIWQLELLEGYTPLRLADVAAFNVPTGRRNDLMNVTYRIEVDSVHGRLEMVENPSALPRFWLADTCVVVPDRMGILSLLADSAFDYRRVPILEKEPSPRPQSWIGTANVGTVRLISRSTDRIELEADCSLPSLLMLSEVFYPEWRARVDGRPVEILRADYCLRCIPLSAGKHRVVLWYDAGPVVLGIVISALTAVGLVAVIMVGRRRSRGGGQS</sequence>
<feature type="transmembrane region" description="Helical" evidence="1">
    <location>
        <begin position="189"/>
        <end position="207"/>
    </location>
</feature>
<accession>A0A7C4CBV7</accession>
<feature type="transmembrane region" description="Helical" evidence="1">
    <location>
        <begin position="213"/>
        <end position="231"/>
    </location>
</feature>
<feature type="transmembrane region" description="Helical" evidence="1">
    <location>
        <begin position="27"/>
        <end position="48"/>
    </location>
</feature>
<feature type="transmembrane region" description="Helical" evidence="1">
    <location>
        <begin position="495"/>
        <end position="516"/>
    </location>
</feature>
<dbReference type="EMBL" id="DSUT01000065">
    <property type="protein sequence ID" value="HGK27967.1"/>
    <property type="molecule type" value="Genomic_DNA"/>
</dbReference>
<feature type="transmembrane region" description="Helical" evidence="1">
    <location>
        <begin position="243"/>
        <end position="262"/>
    </location>
</feature>
<dbReference type="PANTHER" id="PTHR38454">
    <property type="entry name" value="INTEGRAL MEMBRANE PROTEIN-RELATED"/>
    <property type="match status" value="1"/>
</dbReference>
<keyword evidence="1" id="KW-0472">Membrane</keyword>
<dbReference type="AlphaFoldDB" id="A0A7C4CBV7"/>
<evidence type="ECO:0008006" key="3">
    <source>
        <dbReference type="Google" id="ProtNLM"/>
    </source>
</evidence>
<organism evidence="2">
    <name type="scientific">candidate division WOR-3 bacterium</name>
    <dbReference type="NCBI Taxonomy" id="2052148"/>
    <lineage>
        <taxon>Bacteria</taxon>
        <taxon>Bacteria division WOR-3</taxon>
    </lineage>
</organism>
<evidence type="ECO:0000313" key="2">
    <source>
        <dbReference type="EMBL" id="HGK27967.1"/>
    </source>
</evidence>
<feature type="transmembrane region" description="Helical" evidence="1">
    <location>
        <begin position="321"/>
        <end position="343"/>
    </location>
</feature>
<proteinExistence type="predicted"/>
<feature type="transmembrane region" description="Helical" evidence="1">
    <location>
        <begin position="422"/>
        <end position="441"/>
    </location>
</feature>